<dbReference type="PROSITE" id="PS51186">
    <property type="entry name" value="GNAT"/>
    <property type="match status" value="1"/>
</dbReference>
<comment type="similarity">
    <text evidence="1">In the N-terminal section; belongs to the acetate CoA ligase alpha subunit family.</text>
</comment>
<dbReference type="Gene3D" id="3.30.470.20">
    <property type="entry name" value="ATP-grasp fold, B domain"/>
    <property type="match status" value="1"/>
</dbReference>
<dbReference type="Gene3D" id="3.30.1490.20">
    <property type="entry name" value="ATP-grasp fold, A domain"/>
    <property type="match status" value="1"/>
</dbReference>
<comment type="caution">
    <text evidence="3">The sequence shown here is derived from an EMBL/GenBank/DDBJ whole genome shotgun (WGS) entry which is preliminary data.</text>
</comment>
<dbReference type="SMART" id="SM00881">
    <property type="entry name" value="CoA_binding"/>
    <property type="match status" value="1"/>
</dbReference>
<dbReference type="Pfam" id="PF19045">
    <property type="entry name" value="Ligase_CoA_2"/>
    <property type="match status" value="1"/>
</dbReference>
<dbReference type="InterPro" id="IPR036291">
    <property type="entry name" value="NAD(P)-bd_dom_sf"/>
</dbReference>
<dbReference type="Proteomes" id="UP000288794">
    <property type="component" value="Unassembled WGS sequence"/>
</dbReference>
<dbReference type="InterPro" id="IPR016102">
    <property type="entry name" value="Succinyl-CoA_synth-like"/>
</dbReference>
<keyword evidence="3" id="KW-0808">Transferase</keyword>
<dbReference type="GO" id="GO:0016747">
    <property type="term" value="F:acyltransferase activity, transferring groups other than amino-acyl groups"/>
    <property type="evidence" value="ECO:0007669"/>
    <property type="project" value="InterPro"/>
</dbReference>
<dbReference type="InterPro" id="IPR003781">
    <property type="entry name" value="CoA-bd"/>
</dbReference>
<dbReference type="Gene3D" id="3.40.50.720">
    <property type="entry name" value="NAD(P)-binding Rossmann-like Domain"/>
    <property type="match status" value="1"/>
</dbReference>
<proteinExistence type="inferred from homology"/>
<dbReference type="Pfam" id="PF00583">
    <property type="entry name" value="Acetyltransf_1"/>
    <property type="match status" value="1"/>
</dbReference>
<dbReference type="PANTHER" id="PTHR42793">
    <property type="entry name" value="COA BINDING DOMAIN CONTAINING PROTEIN"/>
    <property type="match status" value="1"/>
</dbReference>
<dbReference type="InterPro" id="IPR013815">
    <property type="entry name" value="ATP_grasp_subdomain_1"/>
</dbReference>
<dbReference type="InterPro" id="IPR000182">
    <property type="entry name" value="GNAT_dom"/>
</dbReference>
<sequence length="891" mass="98050">MSQRGLEALLRPKSIAVIGASIKTERAGYLMMRNLLAGNFNGPILPVNPKYKAVCGVLAWPDIASLPLSPDLAVICTNASRNLELLQQLGERGCKACIILSAPEEQLNALKTCASKWQIRLLGPNSLGLLAPWQGLNASFSPVPIQKGKLAFISQSSAVSNTILDWAQQRQLGFSWFIALGDSLDIDVDDLLDFLARDGKTSAILLYLEHLSDARRFVSASRSASRNKPILVIKSGRSSRAQTLLRTHAGLDATWDAAIQRAGLLRVQDTHELFSAVETLSHMRPLRGERLMIISNGAAPAALALDALDARNGKLATLSPDIQTTLRALLPENILPSNPLDLKDDASAGRYQKTIELLLNSHDIDALMIVHAPSAVAPATVTAQQIIETIKQHPRGNIVTILTNWCGEFSSLEARRAFSDAGIPTYRTPEGSITAFMHMVEYRRNQKQLRETPALPVTLQQDTAHAHQLIRQALNDGVTSLDTHELQAILQAYGLCTLPTWIANDSVEAVHIAGQIGYPVALKLRSPDIPHKSEVQGVMLYLRTASEVQQAADAIIDRVKFAWPQARIHGLLVQSMANRAGAQELRIVVEQDPLFGPVIMLGEGGVEWHADSQAAVALPPLNMTLARYLVIQAIKSGKIRNRSVLAPLDVTGISQVLVQVSNLIIDCPEIHRLDIHPLLAVGSEFTLLDVTMQLAPFSGNAETRLAIRPYPHALEEQVEMKDGAHCLFRPILPEDEPLLKRFIARVTKEDLYYRYFSEINEFTHDDLANMTQIDYDREMAIVAVREHNGEMEIIGVTRAISDADNTDAEFSVLVRSDLKGLGLGRRLLEKMIVYTREHGLLQLNGITMPGNRGMIMLARKLGFNVDVQFEEGIVSLTLPLDKTINQPCTER</sequence>
<dbReference type="SUPFAM" id="SSF55729">
    <property type="entry name" value="Acyl-CoA N-acyltransferases (Nat)"/>
    <property type="match status" value="1"/>
</dbReference>
<reference evidence="3 4" key="1">
    <citation type="submission" date="2014-04" db="EMBL/GenBank/DDBJ databases">
        <title>Draft genome sequence of Pantoea beijingensis strain LMG 27579, an emerging pathogen to Pleurotus eryngii with potential industrial application.</title>
        <authorList>
            <person name="Xu F."/>
            <person name="Liu Y."/>
            <person name="Wang S."/>
            <person name="Yin Y."/>
            <person name="Ma Y."/>
            <person name="Zhao S."/>
            <person name="Rong C."/>
        </authorList>
    </citation>
    <scope>NUCLEOTIDE SEQUENCE [LARGE SCALE GENOMIC DNA]</scope>
    <source>
        <strain evidence="3 4">LMG 27579</strain>
    </source>
</reference>
<dbReference type="InterPro" id="IPR043938">
    <property type="entry name" value="Ligase_CoA_dom"/>
</dbReference>
<accession>A0A443IFP2</accession>
<feature type="domain" description="N-acetyltransferase" evidence="2">
    <location>
        <begin position="726"/>
        <end position="885"/>
    </location>
</feature>
<dbReference type="Pfam" id="PF13380">
    <property type="entry name" value="CoA_binding_2"/>
    <property type="match status" value="1"/>
</dbReference>
<dbReference type="SUPFAM" id="SSF52210">
    <property type="entry name" value="Succinyl-CoA synthetase domains"/>
    <property type="match status" value="2"/>
</dbReference>
<dbReference type="Gene3D" id="3.40.630.30">
    <property type="match status" value="1"/>
</dbReference>
<dbReference type="RefSeq" id="WP_128175825.1">
    <property type="nucleotide sequence ID" value="NZ_CP071409.1"/>
</dbReference>
<name>A0A443IFP2_9GAMM</name>
<dbReference type="SUPFAM" id="SSF51735">
    <property type="entry name" value="NAD(P)-binding Rossmann-fold domains"/>
    <property type="match status" value="1"/>
</dbReference>
<evidence type="ECO:0000259" key="2">
    <source>
        <dbReference type="PROSITE" id="PS51186"/>
    </source>
</evidence>
<protein>
    <submittedName>
        <fullName evidence="3">Protein acetyltransferase</fullName>
    </submittedName>
</protein>
<evidence type="ECO:0000256" key="1">
    <source>
        <dbReference type="ARBA" id="ARBA00060888"/>
    </source>
</evidence>
<dbReference type="SUPFAM" id="SSF56059">
    <property type="entry name" value="Glutathione synthetase ATP-binding domain-like"/>
    <property type="match status" value="1"/>
</dbReference>
<dbReference type="EMBL" id="JMEE01000006">
    <property type="protein sequence ID" value="RWR02904.1"/>
    <property type="molecule type" value="Genomic_DNA"/>
</dbReference>
<evidence type="ECO:0000313" key="4">
    <source>
        <dbReference type="Proteomes" id="UP000288794"/>
    </source>
</evidence>
<dbReference type="Pfam" id="PF13607">
    <property type="entry name" value="Succ_CoA_lig"/>
    <property type="match status" value="1"/>
</dbReference>
<dbReference type="AlphaFoldDB" id="A0A443IFP2"/>
<dbReference type="GO" id="GO:0043758">
    <property type="term" value="F:acetate-CoA ligase (ADP-forming) activity"/>
    <property type="evidence" value="ECO:0007669"/>
    <property type="project" value="InterPro"/>
</dbReference>
<organism evidence="3 4">
    <name type="scientific">[Pantoea] beijingensis</name>
    <dbReference type="NCBI Taxonomy" id="1324864"/>
    <lineage>
        <taxon>Bacteria</taxon>
        <taxon>Pseudomonadati</taxon>
        <taxon>Pseudomonadota</taxon>
        <taxon>Gammaproteobacteria</taxon>
        <taxon>Enterobacterales</taxon>
        <taxon>Erwiniaceae</taxon>
        <taxon>Erwinia</taxon>
    </lineage>
</organism>
<dbReference type="Pfam" id="PF13549">
    <property type="entry name" value="ATP-grasp_5"/>
    <property type="match status" value="1"/>
</dbReference>
<gene>
    <name evidence="3" type="ORF">ED28_05005</name>
</gene>
<dbReference type="FunFam" id="3.30.1490.20:FF:000020">
    <property type="entry name" value="Protein lysine acetyltransferase"/>
    <property type="match status" value="1"/>
</dbReference>
<dbReference type="InterPro" id="IPR032875">
    <property type="entry name" value="Succ_CoA_lig_flav_dom"/>
</dbReference>
<evidence type="ECO:0000313" key="3">
    <source>
        <dbReference type="EMBL" id="RWR02904.1"/>
    </source>
</evidence>
<dbReference type="PANTHER" id="PTHR42793:SF1">
    <property type="entry name" value="PEPTIDYL-LYSINE N-ACETYLTRANSFERASE PATZ"/>
    <property type="match status" value="1"/>
</dbReference>
<keyword evidence="4" id="KW-1185">Reference proteome</keyword>
<dbReference type="GO" id="GO:0005524">
    <property type="term" value="F:ATP binding"/>
    <property type="evidence" value="ECO:0007669"/>
    <property type="project" value="InterPro"/>
</dbReference>
<dbReference type="InterPro" id="IPR016181">
    <property type="entry name" value="Acyl_CoA_acyltransferase"/>
</dbReference>
<dbReference type="Gene3D" id="3.40.50.261">
    <property type="entry name" value="Succinyl-CoA synthetase domains"/>
    <property type="match status" value="2"/>
</dbReference>